<evidence type="ECO:0000313" key="3">
    <source>
        <dbReference type="Proteomes" id="UP001175261"/>
    </source>
</evidence>
<gene>
    <name evidence="2" type="ORF">NLU13_5771</name>
</gene>
<reference evidence="2" key="1">
    <citation type="submission" date="2022-10" db="EMBL/GenBank/DDBJ databases">
        <title>Determination and structural analysis of whole genome sequence of Sarocladium strictum F4-1.</title>
        <authorList>
            <person name="Hu L."/>
            <person name="Jiang Y."/>
        </authorList>
    </citation>
    <scope>NUCLEOTIDE SEQUENCE</scope>
    <source>
        <strain evidence="2">F4-1</strain>
    </source>
</reference>
<name>A0AA39GJ85_SARSR</name>
<organism evidence="2 3">
    <name type="scientific">Sarocladium strictum</name>
    <name type="common">Black bundle disease fungus</name>
    <name type="synonym">Acremonium strictum</name>
    <dbReference type="NCBI Taxonomy" id="5046"/>
    <lineage>
        <taxon>Eukaryota</taxon>
        <taxon>Fungi</taxon>
        <taxon>Dikarya</taxon>
        <taxon>Ascomycota</taxon>
        <taxon>Pezizomycotina</taxon>
        <taxon>Sordariomycetes</taxon>
        <taxon>Hypocreomycetidae</taxon>
        <taxon>Hypocreales</taxon>
        <taxon>Sarocladiaceae</taxon>
        <taxon>Sarocladium</taxon>
    </lineage>
</organism>
<feature type="signal peptide" evidence="1">
    <location>
        <begin position="1"/>
        <end position="15"/>
    </location>
</feature>
<protein>
    <submittedName>
        <fullName evidence="2">Uncharacterized protein</fullName>
    </submittedName>
</protein>
<accession>A0AA39GJ85</accession>
<dbReference type="Proteomes" id="UP001175261">
    <property type="component" value="Unassembled WGS sequence"/>
</dbReference>
<sequence>MALIATSLLLSLALAEQHLLPRRLNSVDATSDDKLEEFLEAANASSLQEVKFPNIHTEEYPSNGDEVNWKAWLQVDEERARGGTMFAGLHPDEEYISDNSTIESDGSWLICMRLTRFRNPDIPFDQPLRSDCSNIFPEECLDFLSEVSKDGRLCLNSTTRRDQWEDSPCADVLNGEHTQSVLEPAKVFRVTHLSNLTTATSAMEDGGPDDSLVNSVYMFAVGFARARDDENRASDTTIDEDAPTVPSRFICMRADQFSPGSRTLEDIEDVGTGMSASMGWTVAVAACVVAMTAGML</sequence>
<dbReference type="EMBL" id="JAPDFR010000004">
    <property type="protein sequence ID" value="KAK0387459.1"/>
    <property type="molecule type" value="Genomic_DNA"/>
</dbReference>
<comment type="caution">
    <text evidence="2">The sequence shown here is derived from an EMBL/GenBank/DDBJ whole genome shotgun (WGS) entry which is preliminary data.</text>
</comment>
<dbReference type="AlphaFoldDB" id="A0AA39GJ85"/>
<evidence type="ECO:0000256" key="1">
    <source>
        <dbReference type="SAM" id="SignalP"/>
    </source>
</evidence>
<evidence type="ECO:0000313" key="2">
    <source>
        <dbReference type="EMBL" id="KAK0387459.1"/>
    </source>
</evidence>
<keyword evidence="1" id="KW-0732">Signal</keyword>
<proteinExistence type="predicted"/>
<keyword evidence="3" id="KW-1185">Reference proteome</keyword>
<feature type="chain" id="PRO_5041328865" evidence="1">
    <location>
        <begin position="16"/>
        <end position="296"/>
    </location>
</feature>